<keyword evidence="3" id="KW-1185">Reference proteome</keyword>
<accession>A0AAD4XQ47</accession>
<organism evidence="2 3">
    <name type="scientific">Papaver atlanticum</name>
    <dbReference type="NCBI Taxonomy" id="357466"/>
    <lineage>
        <taxon>Eukaryota</taxon>
        <taxon>Viridiplantae</taxon>
        <taxon>Streptophyta</taxon>
        <taxon>Embryophyta</taxon>
        <taxon>Tracheophyta</taxon>
        <taxon>Spermatophyta</taxon>
        <taxon>Magnoliopsida</taxon>
        <taxon>Ranunculales</taxon>
        <taxon>Papaveraceae</taxon>
        <taxon>Papaveroideae</taxon>
        <taxon>Papaver</taxon>
    </lineage>
</organism>
<proteinExistence type="predicted"/>
<name>A0AAD4XQ47_9MAGN</name>
<evidence type="ECO:0000313" key="2">
    <source>
        <dbReference type="EMBL" id="KAI3935433.1"/>
    </source>
</evidence>
<reference evidence="2" key="1">
    <citation type="submission" date="2022-04" db="EMBL/GenBank/DDBJ databases">
        <title>A functionally conserved STORR gene fusion in Papaver species that diverged 16.8 million years ago.</title>
        <authorList>
            <person name="Catania T."/>
        </authorList>
    </citation>
    <scope>NUCLEOTIDE SEQUENCE</scope>
    <source>
        <strain evidence="2">S-188037</strain>
    </source>
</reference>
<dbReference type="Gene3D" id="2.70.160.11">
    <property type="entry name" value="Hnrnp arginine n-methyltransferase1"/>
    <property type="match status" value="1"/>
</dbReference>
<gene>
    <name evidence="2" type="ORF">MKW98_027573</name>
</gene>
<comment type="caution">
    <text evidence="2">The sequence shown here is derived from an EMBL/GenBank/DDBJ whole genome shotgun (WGS) entry which is preliminary data.</text>
</comment>
<dbReference type="Proteomes" id="UP001202328">
    <property type="component" value="Unassembled WGS sequence"/>
</dbReference>
<evidence type="ECO:0000313" key="3">
    <source>
        <dbReference type="Proteomes" id="UP001202328"/>
    </source>
</evidence>
<dbReference type="EMBL" id="JAJJMB010006268">
    <property type="protein sequence ID" value="KAI3935433.1"/>
    <property type="molecule type" value="Genomic_DNA"/>
</dbReference>
<feature type="region of interest" description="Disordered" evidence="1">
    <location>
        <begin position="86"/>
        <end position="108"/>
    </location>
</feature>
<protein>
    <submittedName>
        <fullName evidence="2">Uncharacterized protein</fullName>
    </submittedName>
</protein>
<evidence type="ECO:0000256" key="1">
    <source>
        <dbReference type="SAM" id="MobiDB-lite"/>
    </source>
</evidence>
<sequence length="108" mass="11926">MIAPGAPRTHWYQLHGVSSQPFYIMAGQEITGTLCIVAHNAHTYTMYLTMSAKMWGAERGGIRLQANLMSYTATIILCMVPKISSHGSKLKDRKCQNSGRGSGLHSWN</sequence>
<dbReference type="AlphaFoldDB" id="A0AAD4XQ47"/>